<dbReference type="Pfam" id="PF01794">
    <property type="entry name" value="Ferric_reduct"/>
    <property type="match status" value="1"/>
</dbReference>
<evidence type="ECO:0000313" key="8">
    <source>
        <dbReference type="EMBL" id="CEG62148.1"/>
    </source>
</evidence>
<evidence type="ECO:0000256" key="3">
    <source>
        <dbReference type="ARBA" id="ARBA00022989"/>
    </source>
</evidence>
<feature type="transmembrane region" description="Helical" evidence="6">
    <location>
        <begin position="265"/>
        <end position="284"/>
    </location>
</feature>
<dbReference type="EMBL" id="LN614830">
    <property type="protein sequence ID" value="CEG62148.1"/>
    <property type="molecule type" value="Genomic_DNA"/>
</dbReference>
<feature type="transmembrane region" description="Helical" evidence="6">
    <location>
        <begin position="42"/>
        <end position="63"/>
    </location>
</feature>
<reference evidence="9 11" key="3">
    <citation type="submission" date="2016-10" db="EMBL/GenBank/DDBJ databases">
        <authorList>
            <person name="Varghese N."/>
            <person name="Submissions S."/>
        </authorList>
    </citation>
    <scope>NUCLEOTIDE SEQUENCE [LARGE SCALE GENOMIC DNA]</scope>
    <source>
        <strain evidence="9 11">ATCC 33218</strain>
    </source>
</reference>
<accession>A0A098GI40</accession>
<dbReference type="Proteomes" id="UP000032414">
    <property type="component" value="Chromosome I"/>
</dbReference>
<evidence type="ECO:0000256" key="5">
    <source>
        <dbReference type="ARBA" id="ARBA00023136"/>
    </source>
</evidence>
<keyword evidence="11" id="KW-1185">Reference proteome</keyword>
<keyword evidence="5 6" id="KW-0472">Membrane</keyword>
<comment type="subcellular location">
    <subcellularLocation>
        <location evidence="1">Membrane</location>
        <topology evidence="1">Multi-pass membrane protein</topology>
    </subcellularLocation>
</comment>
<evidence type="ECO:0000256" key="2">
    <source>
        <dbReference type="ARBA" id="ARBA00022692"/>
    </source>
</evidence>
<evidence type="ECO:0000313" key="10">
    <source>
        <dbReference type="Proteomes" id="UP000032414"/>
    </source>
</evidence>
<evidence type="ECO:0000256" key="4">
    <source>
        <dbReference type="ARBA" id="ARBA00023002"/>
    </source>
</evidence>
<dbReference type="KEGG" id="tmc:LMI_2910"/>
<feature type="domain" description="FAD-binding FR-type" evidence="7">
    <location>
        <begin position="159"/>
        <end position="260"/>
    </location>
</feature>
<protein>
    <submittedName>
        <fullName evidence="8">Oxidoreductase FAD-binding domain protein</fullName>
    </submittedName>
    <submittedName>
        <fullName evidence="9">Predicted ferric reductase</fullName>
    </submittedName>
</protein>
<feature type="transmembrane region" description="Helical" evidence="6">
    <location>
        <begin position="75"/>
        <end position="96"/>
    </location>
</feature>
<dbReference type="HOGENOM" id="CLU_719223_0_0_6"/>
<dbReference type="STRING" id="451.B6N58_13440"/>
<feature type="transmembrane region" description="Helical" evidence="6">
    <location>
        <begin position="135"/>
        <end position="161"/>
    </location>
</feature>
<dbReference type="EMBL" id="FMVN01000016">
    <property type="protein sequence ID" value="SCY73672.1"/>
    <property type="molecule type" value="Genomic_DNA"/>
</dbReference>
<dbReference type="InterPro" id="IPR050369">
    <property type="entry name" value="RBOH/FRE"/>
</dbReference>
<proteinExistence type="predicted"/>
<dbReference type="InterPro" id="IPR039261">
    <property type="entry name" value="FNR_nucleotide-bd"/>
</dbReference>
<dbReference type="SUPFAM" id="SSF63380">
    <property type="entry name" value="Riboflavin synthase domain-like"/>
    <property type="match status" value="1"/>
</dbReference>
<reference evidence="10" key="1">
    <citation type="submission" date="2014-09" db="EMBL/GenBank/DDBJ databases">
        <authorList>
            <person name="Gomez-Valero L."/>
        </authorList>
    </citation>
    <scope>NUCLEOTIDE SEQUENCE [LARGE SCALE GENOMIC DNA]</scope>
    <source>
        <strain evidence="10">ATCC33218</strain>
    </source>
</reference>
<reference evidence="8" key="2">
    <citation type="submission" date="2014-09" db="EMBL/GenBank/DDBJ databases">
        <authorList>
            <person name="GOMEZ-VALERO Laura"/>
        </authorList>
    </citation>
    <scope>NUCLEOTIDE SEQUENCE</scope>
    <source>
        <strain evidence="8">ATCC33218</strain>
    </source>
</reference>
<evidence type="ECO:0000256" key="1">
    <source>
        <dbReference type="ARBA" id="ARBA00004141"/>
    </source>
</evidence>
<dbReference type="InterPro" id="IPR013130">
    <property type="entry name" value="Fe3_Rdtase_TM_dom"/>
</dbReference>
<sequence length="381" mass="43995">MIRLSGYIALILFIASFYLAVRSPTLNKIFDGLQRQLRWHHWIAMIFVAMMMYHLGQLFWSYRGHFELIFDWSDLALLSGWITFVGVILASLLAFYRLQIPYRRWRRIHILTSLCLITALLHTVLLLAPYNVAEWLIFVSLGILGLIALLLAVILPVFSFWGKKYLISKVCEVRPGLFLLQLQSNEPKHFHFDPGHFMYLKFLSSNLSYIWHPFTIISRPSEPFIELFIKARGKDTGQLNTISLPGSVRVLAPFGTSFWKTDQTQLWIAYGVGAAIFLAAIRSFPSSFRKKIHFICCDSSASKMFFSEELDDCMQQHLNFTWESYIGSGQQFIAEFSGKPFDSTNFEKFRICGHPGFQKNLKSLLISRGVQRHNIKLEGLL</sequence>
<dbReference type="PROSITE" id="PS51384">
    <property type="entry name" value="FAD_FR"/>
    <property type="match status" value="1"/>
</dbReference>
<dbReference type="InterPro" id="IPR017927">
    <property type="entry name" value="FAD-bd_FR_type"/>
</dbReference>
<dbReference type="GO" id="GO:0005886">
    <property type="term" value="C:plasma membrane"/>
    <property type="evidence" value="ECO:0007669"/>
    <property type="project" value="TreeGrafter"/>
</dbReference>
<dbReference type="RefSeq" id="WP_045100269.1">
    <property type="nucleotide sequence ID" value="NZ_LNYM01000016.1"/>
</dbReference>
<evidence type="ECO:0000313" key="9">
    <source>
        <dbReference type="EMBL" id="SCY73672.1"/>
    </source>
</evidence>
<feature type="transmembrane region" description="Helical" evidence="6">
    <location>
        <begin position="108"/>
        <end position="129"/>
    </location>
</feature>
<dbReference type="Gene3D" id="3.40.50.80">
    <property type="entry name" value="Nucleotide-binding domain of ferredoxin-NADP reductase (FNR) module"/>
    <property type="match status" value="1"/>
</dbReference>
<dbReference type="Gene3D" id="2.40.30.10">
    <property type="entry name" value="Translation factors"/>
    <property type="match status" value="1"/>
</dbReference>
<gene>
    <name evidence="8" type="ORF">LMI_2910</name>
    <name evidence="9" type="ORF">SAMN02982997_02711</name>
</gene>
<dbReference type="InterPro" id="IPR013112">
    <property type="entry name" value="FAD-bd_8"/>
</dbReference>
<dbReference type="PANTHER" id="PTHR11972">
    <property type="entry name" value="NADPH OXIDASE"/>
    <property type="match status" value="1"/>
</dbReference>
<dbReference type="GO" id="GO:0016175">
    <property type="term" value="F:superoxide-generating NAD(P)H oxidase activity"/>
    <property type="evidence" value="ECO:0007669"/>
    <property type="project" value="TreeGrafter"/>
</dbReference>
<name>A0A098GI40_LEGMI</name>
<feature type="transmembrane region" description="Helical" evidence="6">
    <location>
        <begin position="6"/>
        <end position="21"/>
    </location>
</feature>
<dbReference type="Proteomes" id="UP000182998">
    <property type="component" value="Unassembled WGS sequence"/>
</dbReference>
<keyword evidence="4" id="KW-0560">Oxidoreductase</keyword>
<organism evidence="8 10">
    <name type="scientific">Legionella micdadei</name>
    <name type="common">Tatlockia micdadei</name>
    <dbReference type="NCBI Taxonomy" id="451"/>
    <lineage>
        <taxon>Bacteria</taxon>
        <taxon>Pseudomonadati</taxon>
        <taxon>Pseudomonadota</taxon>
        <taxon>Gammaproteobacteria</taxon>
        <taxon>Legionellales</taxon>
        <taxon>Legionellaceae</taxon>
        <taxon>Legionella</taxon>
    </lineage>
</organism>
<keyword evidence="2 6" id="KW-0812">Transmembrane</keyword>
<evidence type="ECO:0000259" key="7">
    <source>
        <dbReference type="PROSITE" id="PS51384"/>
    </source>
</evidence>
<evidence type="ECO:0000256" key="6">
    <source>
        <dbReference type="SAM" id="Phobius"/>
    </source>
</evidence>
<dbReference type="InterPro" id="IPR017938">
    <property type="entry name" value="Riboflavin_synthase-like_b-brl"/>
</dbReference>
<dbReference type="SUPFAM" id="SSF52343">
    <property type="entry name" value="Ferredoxin reductase-like, C-terminal NADP-linked domain"/>
    <property type="match status" value="1"/>
</dbReference>
<dbReference type="Pfam" id="PF08022">
    <property type="entry name" value="FAD_binding_8"/>
    <property type="match status" value="1"/>
</dbReference>
<keyword evidence="3 6" id="KW-1133">Transmembrane helix</keyword>
<dbReference type="PATRIC" id="fig|451.8.peg.2501"/>
<dbReference type="AlphaFoldDB" id="A0A098GI40"/>
<dbReference type="PANTHER" id="PTHR11972:SF69">
    <property type="entry name" value="FERRIC REDUCTION OXIDASE 6-RELATED"/>
    <property type="match status" value="1"/>
</dbReference>
<evidence type="ECO:0000313" key="11">
    <source>
        <dbReference type="Proteomes" id="UP000182998"/>
    </source>
</evidence>